<name>M1X2R7_9NOST</name>
<proteinExistence type="predicted"/>
<sequence length="53" mass="5964">MPELVGKLHLPQIGEIVLDYLQNPEKLRCIQEQMKNVSGKAGTDQKITNLAME</sequence>
<reference evidence="1 2" key="1">
    <citation type="submission" date="2012-05" db="EMBL/GenBank/DDBJ databases">
        <authorList>
            <person name="Hilton J."/>
        </authorList>
    </citation>
    <scope>NUCLEOTIDE SEQUENCE [LARGE SCALE GENOMIC DNA]</scope>
    <source>
        <strain evidence="1 2">HH01</strain>
    </source>
</reference>
<keyword evidence="2" id="KW-1185">Reference proteome</keyword>
<evidence type="ECO:0000313" key="2">
    <source>
        <dbReference type="Proteomes" id="UP000053051"/>
    </source>
</evidence>
<dbReference type="RefSeq" id="WP_008233664.1">
    <property type="nucleotide sequence ID" value="NZ_CAIY01000044.1"/>
</dbReference>
<dbReference type="Proteomes" id="UP000053051">
    <property type="component" value="Unassembled WGS sequence"/>
</dbReference>
<dbReference type="AlphaFoldDB" id="M1X2R7"/>
<comment type="caution">
    <text evidence="1">The sequence shown here is derived from an EMBL/GenBank/DDBJ whole genome shotgun (WGS) entry which is preliminary data.</text>
</comment>
<dbReference type="STRING" id="1165094.RINTHH_11400"/>
<evidence type="ECO:0000313" key="1">
    <source>
        <dbReference type="EMBL" id="CCH67295.1"/>
    </source>
</evidence>
<dbReference type="EMBL" id="CAIY01000044">
    <property type="protein sequence ID" value="CCH67295.1"/>
    <property type="molecule type" value="Genomic_DNA"/>
</dbReference>
<accession>M1X2R7</accession>
<reference evidence="2" key="2">
    <citation type="submission" date="2016-01" db="EMBL/GenBank/DDBJ databases">
        <title>Diatom-associated endosymboitic cyanobacterium lacks core nitrogen metabolism enzymes.</title>
        <authorList>
            <person name="Hilton J.A."/>
            <person name="Foster R.A."/>
            <person name="Tripp H.J."/>
            <person name="Carter B.J."/>
            <person name="Zehr J.P."/>
            <person name="Villareal T.A."/>
        </authorList>
    </citation>
    <scope>NUCLEOTIDE SEQUENCE [LARGE SCALE GENOMIC DNA]</scope>
    <source>
        <strain evidence="2">HH01</strain>
    </source>
</reference>
<gene>
    <name evidence="1" type="ORF">RINTHH_11400</name>
</gene>
<protein>
    <submittedName>
        <fullName evidence="1">Uncharacterized protein</fullName>
    </submittedName>
</protein>
<organism evidence="1 2">
    <name type="scientific">Richelia intracellularis HH01</name>
    <dbReference type="NCBI Taxonomy" id="1165094"/>
    <lineage>
        <taxon>Bacteria</taxon>
        <taxon>Bacillati</taxon>
        <taxon>Cyanobacteriota</taxon>
        <taxon>Cyanophyceae</taxon>
        <taxon>Nostocales</taxon>
        <taxon>Nostocaceae</taxon>
        <taxon>Richelia</taxon>
    </lineage>
</organism>